<feature type="region of interest" description="Disordered" evidence="2">
    <location>
        <begin position="801"/>
        <end position="881"/>
    </location>
</feature>
<proteinExistence type="inferred from homology"/>
<feature type="domain" description="GST C-terminal" evidence="3">
    <location>
        <begin position="624"/>
        <end position="784"/>
    </location>
</feature>
<dbReference type="InterPro" id="IPR000868">
    <property type="entry name" value="Isochorismatase-like_dom"/>
</dbReference>
<feature type="region of interest" description="Disordered" evidence="2">
    <location>
        <begin position="430"/>
        <end position="451"/>
    </location>
</feature>
<feature type="region of interest" description="Disordered" evidence="2">
    <location>
        <begin position="610"/>
        <end position="633"/>
    </location>
</feature>
<dbReference type="Gene3D" id="1.20.1050.10">
    <property type="match status" value="1"/>
</dbReference>
<evidence type="ECO:0000259" key="3">
    <source>
        <dbReference type="PROSITE" id="PS50405"/>
    </source>
</evidence>
<dbReference type="InterPro" id="IPR037151">
    <property type="entry name" value="AlkB-like_sf"/>
</dbReference>
<keyword evidence="6" id="KW-1185">Reference proteome</keyword>
<evidence type="ECO:0000313" key="5">
    <source>
        <dbReference type="EMBL" id="RYO78481.1"/>
    </source>
</evidence>
<comment type="caution">
    <text evidence="5">The sequence shown here is derived from an EMBL/GenBank/DDBJ whole genome shotgun (WGS) entry which is preliminary data.</text>
</comment>
<dbReference type="InterPro" id="IPR027450">
    <property type="entry name" value="AlkB-like"/>
</dbReference>
<dbReference type="Gene3D" id="3.40.50.850">
    <property type="entry name" value="Isochorismatase-like"/>
    <property type="match status" value="1"/>
</dbReference>
<dbReference type="Pfam" id="PF00857">
    <property type="entry name" value="Isochorismatase"/>
    <property type="match status" value="1"/>
</dbReference>
<dbReference type="PANTHER" id="PTHR31212">
    <property type="entry name" value="ALPHA-KETOGLUTARATE-DEPENDENT DIOXYGENASE ALKB HOMOLOG 3"/>
    <property type="match status" value="1"/>
</dbReference>
<dbReference type="Pfam" id="PF24470">
    <property type="entry name" value="Thiored_Isochorism"/>
    <property type="match status" value="1"/>
</dbReference>
<sequence length="881" mass="97100">MFPIDPAKLPSLKTRRGLMVVDPQNDFLAKDGALPVKAPEDLPQRIVELVTAFRQCGGEIIWVHSQFGGPRSVQSEQILTSDGLMLTGSSKGRRQRAPQQGTEVSKCPEAFLGPEASTRPRCVRQGSSGIEMHPAVQQAVQPKDHVIVKSYYSAFKSEQLLRLLRRRLVTELFICGSLTNIGVMATAVDAASHGYCIAIVEDCCGYRSSMRHHNAIQSISDATGCDVLTTEGTLEVFQPKSRSSRRSGQRSSTADGKSSTPMNLSMRPAQKAPSRGYDPCGAMSTDPSSKESEPLCEGDTRIIYDVLPHPLAENVFEKIRDEVRWQRMSHQGGEVPRLVAVQGQVDHEGNMPIYRHPADESPPLFPFSPAVLEIKNVIEDKLGHPLNHVLIQFYRDGNDYISEHSDKTLDIAKDSFIANVSLGAERTMVLRTKRQPKDKSGAESEPAADELRRQVQRARLPHNSLCKIGLATNMRWLHGIRQDKRLEREKSAEELAYDGGRISLTFRRIATFLDRDSRLIWGQGATGKTKAEAHEVINGQTPDAVRMLQAFGRENQSTDFDWDEFYGAGFDVLHISASPRLFLSTDPVVNMRIQLMLAEFGVGYARGSMTPTQLGSRDGKPDRDPTAIPPEDLPVKFVDNDPGKTAVHGGVAIMLYLDRFYGRKDAADDSKITPPSSQPELARQFTRFQQALSLLDRYRAGHDEGALGREMAVWTEYAAEAEFIAGASLTLADFAFWPVLYSLVPGEKRGVDIDGALLEYYERVKRREAVQRPAPPPGDPARALDNLIPPSALPERLLDAQRPATPRPPHPEAGDVLALDPQPPPPPGRDQHVSAAIRHRGRGRRGWEGTAAHDDGATQLAVPAPVRRVQHPLPGGGDGGR</sequence>
<accession>A0ABY0GVF5</accession>
<feature type="region of interest" description="Disordered" evidence="2">
    <location>
        <begin position="768"/>
        <end position="787"/>
    </location>
</feature>
<protein>
    <recommendedName>
        <fullName evidence="7">Fe2OG dioxygenase domain-containing protein</fullName>
    </recommendedName>
</protein>
<dbReference type="PROSITE" id="PS50405">
    <property type="entry name" value="GST_CTER"/>
    <property type="match status" value="1"/>
</dbReference>
<evidence type="ECO:0000256" key="1">
    <source>
        <dbReference type="ARBA" id="ARBA00006336"/>
    </source>
</evidence>
<feature type="compositionally biased region" description="Basic and acidic residues" evidence="2">
    <location>
        <begin position="845"/>
        <end position="856"/>
    </location>
</feature>
<dbReference type="SUPFAM" id="SSF52499">
    <property type="entry name" value="Isochorismatase-like hydrolases"/>
    <property type="match status" value="1"/>
</dbReference>
<evidence type="ECO:0000313" key="6">
    <source>
        <dbReference type="Proteomes" id="UP000294003"/>
    </source>
</evidence>
<dbReference type="InterPro" id="IPR057088">
    <property type="entry name" value="GLRG_09195_Thiored"/>
</dbReference>
<dbReference type="PROSITE" id="PS51471">
    <property type="entry name" value="FE2OG_OXY"/>
    <property type="match status" value="1"/>
</dbReference>
<evidence type="ECO:0000256" key="2">
    <source>
        <dbReference type="SAM" id="MobiDB-lite"/>
    </source>
</evidence>
<evidence type="ECO:0008006" key="7">
    <source>
        <dbReference type="Google" id="ProtNLM"/>
    </source>
</evidence>
<dbReference type="SUPFAM" id="SSF47616">
    <property type="entry name" value="GST C-terminal domain-like"/>
    <property type="match status" value="1"/>
</dbReference>
<dbReference type="CDD" id="cd00431">
    <property type="entry name" value="cysteine_hydrolases"/>
    <property type="match status" value="1"/>
</dbReference>
<dbReference type="PANTHER" id="PTHR31212:SF5">
    <property type="entry name" value="ISOCHORISMATASE FAMILY PROTEIN FAMILY (AFU_ORTHOLOGUE AFUA_3G14500)"/>
    <property type="match status" value="1"/>
</dbReference>
<organism evidence="5 6">
    <name type="scientific">Monosporascus cannonballus</name>
    <dbReference type="NCBI Taxonomy" id="155416"/>
    <lineage>
        <taxon>Eukaryota</taxon>
        <taxon>Fungi</taxon>
        <taxon>Dikarya</taxon>
        <taxon>Ascomycota</taxon>
        <taxon>Pezizomycotina</taxon>
        <taxon>Sordariomycetes</taxon>
        <taxon>Xylariomycetidae</taxon>
        <taxon>Xylariales</taxon>
        <taxon>Xylariales incertae sedis</taxon>
        <taxon>Monosporascus</taxon>
    </lineage>
</organism>
<dbReference type="InterPro" id="IPR036282">
    <property type="entry name" value="Glutathione-S-Trfase_C_sf"/>
</dbReference>
<dbReference type="EMBL" id="QJNS01000381">
    <property type="protein sequence ID" value="RYO78481.1"/>
    <property type="molecule type" value="Genomic_DNA"/>
</dbReference>
<dbReference type="Pfam" id="PF13532">
    <property type="entry name" value="2OG-FeII_Oxy_2"/>
    <property type="match status" value="1"/>
</dbReference>
<dbReference type="InterPro" id="IPR032854">
    <property type="entry name" value="ALKBH3"/>
</dbReference>
<dbReference type="Proteomes" id="UP000294003">
    <property type="component" value="Unassembled WGS sequence"/>
</dbReference>
<dbReference type="Gene3D" id="2.60.120.590">
    <property type="entry name" value="Alpha-ketoglutarate-dependent dioxygenase AlkB-like"/>
    <property type="match status" value="1"/>
</dbReference>
<feature type="domain" description="Fe2OG dioxygenase" evidence="4">
    <location>
        <begin position="385"/>
        <end position="510"/>
    </location>
</feature>
<dbReference type="SUPFAM" id="SSF51197">
    <property type="entry name" value="Clavaminate synthase-like"/>
    <property type="match status" value="1"/>
</dbReference>
<name>A0ABY0GVF5_9PEZI</name>
<dbReference type="InterPro" id="IPR005123">
    <property type="entry name" value="Oxoglu/Fe-dep_dioxygenase_dom"/>
</dbReference>
<evidence type="ECO:0000259" key="4">
    <source>
        <dbReference type="PROSITE" id="PS51471"/>
    </source>
</evidence>
<dbReference type="InterPro" id="IPR010987">
    <property type="entry name" value="Glutathione-S-Trfase_C-like"/>
</dbReference>
<gene>
    <name evidence="5" type="ORF">DL762_008666</name>
</gene>
<comment type="similarity">
    <text evidence="1">Belongs to the isochorismatase family.</text>
</comment>
<feature type="compositionally biased region" description="Polar residues" evidence="2">
    <location>
        <begin position="253"/>
        <end position="263"/>
    </location>
</feature>
<dbReference type="InterPro" id="IPR036380">
    <property type="entry name" value="Isochorismatase-like_sf"/>
</dbReference>
<reference evidence="5 6" key="1">
    <citation type="submission" date="2018-06" db="EMBL/GenBank/DDBJ databases">
        <title>Complete Genomes of Monosporascus.</title>
        <authorList>
            <person name="Robinson A.J."/>
            <person name="Natvig D.O."/>
        </authorList>
    </citation>
    <scope>NUCLEOTIDE SEQUENCE [LARGE SCALE GENOMIC DNA]</scope>
    <source>
        <strain evidence="5 6">CBS 609.92</strain>
    </source>
</reference>
<feature type="region of interest" description="Disordered" evidence="2">
    <location>
        <begin position="236"/>
        <end position="295"/>
    </location>
</feature>